<dbReference type="HAMAP" id="MF_00578">
    <property type="entry name" value="Glu_cys_ligase"/>
    <property type="match status" value="1"/>
</dbReference>
<keyword evidence="3 8" id="KW-0436">Ligase</keyword>
<feature type="domain" description="Glutamate--cysteine ligase" evidence="10">
    <location>
        <begin position="16"/>
        <end position="384"/>
    </location>
</feature>
<dbReference type="GO" id="GO:0006750">
    <property type="term" value="P:glutathione biosynthetic process"/>
    <property type="evidence" value="ECO:0007669"/>
    <property type="project" value="UniProtKB-UniRule"/>
</dbReference>
<dbReference type="PANTHER" id="PTHR38761:SF1">
    <property type="entry name" value="GLUTAMATE--CYSTEINE LIGASE"/>
    <property type="match status" value="1"/>
</dbReference>
<comment type="similarity">
    <text evidence="2 8">Belongs to the glutamate--cysteine ligase type 1 family. Type 1 subfamily.</text>
</comment>
<accession>A0A1B8PJN9</accession>
<evidence type="ECO:0000256" key="7">
    <source>
        <dbReference type="ARBA" id="ARBA00048819"/>
    </source>
</evidence>
<evidence type="ECO:0000313" key="11">
    <source>
        <dbReference type="EMBL" id="OBX50782.1"/>
    </source>
</evidence>
<dbReference type="UniPathway" id="UPA00142">
    <property type="reaction ID" value="UER00209"/>
</dbReference>
<keyword evidence="6 8" id="KW-0067">ATP-binding</keyword>
<reference evidence="11 12" key="1">
    <citation type="submission" date="2016-06" db="EMBL/GenBank/DDBJ databases">
        <title>Draft genome of Moraxella nonliquefaciens CCUG 60284.</title>
        <authorList>
            <person name="Salva-Serra F."/>
            <person name="Engstrom-Jakobsson H."/>
            <person name="Thorell K."/>
            <person name="Gonzales-Siles L."/>
            <person name="Karlsson R."/>
            <person name="Boulund F."/>
            <person name="Engstrand L."/>
            <person name="Kristiansson E."/>
            <person name="Moore E."/>
        </authorList>
    </citation>
    <scope>NUCLEOTIDE SEQUENCE [LARGE SCALE GENOMIC DNA]</scope>
    <source>
        <strain evidence="11 12">CCUG 60284</strain>
    </source>
</reference>
<dbReference type="RefSeq" id="WP_066893016.1">
    <property type="nucleotide sequence ID" value="NZ_LZDN01000012.1"/>
</dbReference>
<dbReference type="PANTHER" id="PTHR38761">
    <property type="entry name" value="GLUTAMATE--CYSTEINE LIGASE"/>
    <property type="match status" value="1"/>
</dbReference>
<dbReference type="SUPFAM" id="SSF55931">
    <property type="entry name" value="Glutamine synthetase/guanido kinase"/>
    <property type="match status" value="1"/>
</dbReference>
<comment type="caution">
    <text evidence="11">The sequence shown here is derived from an EMBL/GenBank/DDBJ whole genome shotgun (WGS) entry which is preliminary data.</text>
</comment>
<evidence type="ECO:0000259" key="10">
    <source>
        <dbReference type="Pfam" id="PF04262"/>
    </source>
</evidence>
<dbReference type="GO" id="GO:0046872">
    <property type="term" value="F:metal ion binding"/>
    <property type="evidence" value="ECO:0007669"/>
    <property type="project" value="TreeGrafter"/>
</dbReference>
<proteinExistence type="inferred from homology"/>
<evidence type="ECO:0000256" key="3">
    <source>
        <dbReference type="ARBA" id="ARBA00022598"/>
    </source>
</evidence>
<protein>
    <recommendedName>
        <fullName evidence="8">Glutamate--cysteine ligase</fullName>
        <ecNumber evidence="8">6.3.2.2</ecNumber>
    </recommendedName>
    <alternativeName>
        <fullName evidence="8">Gamma-ECS</fullName>
        <shortName evidence="8">GCS</shortName>
    </alternativeName>
    <alternativeName>
        <fullName evidence="8">Gamma-glutamylcysteine synthetase</fullName>
    </alternativeName>
</protein>
<dbReference type="GO" id="GO:0005524">
    <property type="term" value="F:ATP binding"/>
    <property type="evidence" value="ECO:0007669"/>
    <property type="project" value="UniProtKB-KW"/>
</dbReference>
<evidence type="ECO:0000256" key="4">
    <source>
        <dbReference type="ARBA" id="ARBA00022684"/>
    </source>
</evidence>
<dbReference type="GO" id="GO:0004357">
    <property type="term" value="F:glutamate-cysteine ligase activity"/>
    <property type="evidence" value="ECO:0007669"/>
    <property type="project" value="UniProtKB-UniRule"/>
</dbReference>
<evidence type="ECO:0000256" key="9">
    <source>
        <dbReference type="RuleBase" id="RU004391"/>
    </source>
</evidence>
<dbReference type="EC" id="6.3.2.2" evidence="8"/>
<evidence type="ECO:0000256" key="1">
    <source>
        <dbReference type="ARBA" id="ARBA00005006"/>
    </source>
</evidence>
<comment type="catalytic activity">
    <reaction evidence="7 8 9">
        <text>L-cysteine + L-glutamate + ATP = gamma-L-glutamyl-L-cysteine + ADP + phosphate + H(+)</text>
        <dbReference type="Rhea" id="RHEA:13285"/>
        <dbReference type="ChEBI" id="CHEBI:15378"/>
        <dbReference type="ChEBI" id="CHEBI:29985"/>
        <dbReference type="ChEBI" id="CHEBI:30616"/>
        <dbReference type="ChEBI" id="CHEBI:35235"/>
        <dbReference type="ChEBI" id="CHEBI:43474"/>
        <dbReference type="ChEBI" id="CHEBI:58173"/>
        <dbReference type="ChEBI" id="CHEBI:456216"/>
        <dbReference type="EC" id="6.3.2.2"/>
    </reaction>
</comment>
<sequence length="521" mass="59078">MNASQHFMLPIWFNSALVAGMKRGIEKEGLRMQPDGYSAKTFHPARLGSKLTHPYITTDYSENLLELITAPKATIKDALDMLRTLHVLVHRSLENDEMMWPLSMPCMLSDDDKDIPLANYGTSNIGRLKTLYRSGLGVRYGRKMQTIAGLHYNLSFGDDLFKVWADDEKRDDLQAFKNEKYLGLIRNFKRLTPLVLYLLGASPSVCECFLTGRIHDLIPLGECDEACTYYKPHATSLRMGKLGYTNGVQEDLDIRYNDLDEYIKGLRRAIGTSFADFSGIGVDDKDGNPIQINDHILQIENEFYSPIRPKQVTHFGETPTQALASRGIAYVEFRAIDLDPYSDIGITTATACFLEILALYCLLSDSPKLLPDEEKQLSVNIDKVVNDGRDTHTTIITSDGKQPLRVWIMQTLEQMQSIADAFDEYHGGNDYRLALSLMQGMAINPNFTPSAQIISDSQRLGSTWQLGQMLAQKHHKSLLTHALSNEDAFYYANIAIQSFADQQQLEREETQDFYDYLQKYR</sequence>
<dbReference type="EMBL" id="LZDN01000012">
    <property type="protein sequence ID" value="OBX50782.1"/>
    <property type="molecule type" value="Genomic_DNA"/>
</dbReference>
<name>A0A1B8PJN9_MORNO</name>
<evidence type="ECO:0000256" key="5">
    <source>
        <dbReference type="ARBA" id="ARBA00022741"/>
    </source>
</evidence>
<evidence type="ECO:0000256" key="2">
    <source>
        <dbReference type="ARBA" id="ARBA00008772"/>
    </source>
</evidence>
<dbReference type="Gene3D" id="3.30.590.20">
    <property type="match status" value="1"/>
</dbReference>
<dbReference type="InterPro" id="IPR007370">
    <property type="entry name" value="Glu_cys_ligase"/>
</dbReference>
<dbReference type="InterPro" id="IPR014746">
    <property type="entry name" value="Gln_synth/guanido_kin_cat_dom"/>
</dbReference>
<evidence type="ECO:0000256" key="8">
    <source>
        <dbReference type="HAMAP-Rule" id="MF_00578"/>
    </source>
</evidence>
<gene>
    <name evidence="8" type="primary">gshA</name>
    <name evidence="11" type="ORF">A9Z60_02465</name>
</gene>
<dbReference type="AlphaFoldDB" id="A0A1B8PJN9"/>
<evidence type="ECO:0000313" key="12">
    <source>
        <dbReference type="Proteomes" id="UP000092671"/>
    </source>
</evidence>
<comment type="pathway">
    <text evidence="1 8 9">Sulfur metabolism; glutathione biosynthesis; glutathione from L-cysteine and L-glutamate: step 1/2.</text>
</comment>
<dbReference type="Pfam" id="PF04262">
    <property type="entry name" value="Glu_cys_ligase"/>
    <property type="match status" value="1"/>
</dbReference>
<keyword evidence="4 8" id="KW-0317">Glutathione biosynthesis</keyword>
<dbReference type="OrthoDB" id="9803907at2"/>
<dbReference type="InterPro" id="IPR006334">
    <property type="entry name" value="Glut_cys_ligase"/>
</dbReference>
<evidence type="ECO:0000256" key="6">
    <source>
        <dbReference type="ARBA" id="ARBA00022840"/>
    </source>
</evidence>
<organism evidence="11 12">
    <name type="scientific">Moraxella nonliquefaciens</name>
    <dbReference type="NCBI Taxonomy" id="478"/>
    <lineage>
        <taxon>Bacteria</taxon>
        <taxon>Pseudomonadati</taxon>
        <taxon>Pseudomonadota</taxon>
        <taxon>Gammaproteobacteria</taxon>
        <taxon>Moraxellales</taxon>
        <taxon>Moraxellaceae</taxon>
        <taxon>Moraxella</taxon>
    </lineage>
</organism>
<dbReference type="NCBIfam" id="TIGR01434">
    <property type="entry name" value="glu_cys_ligase"/>
    <property type="match status" value="1"/>
</dbReference>
<keyword evidence="5 8" id="KW-0547">Nucleotide-binding</keyword>
<dbReference type="GO" id="GO:0005829">
    <property type="term" value="C:cytosol"/>
    <property type="evidence" value="ECO:0007669"/>
    <property type="project" value="TreeGrafter"/>
</dbReference>
<dbReference type="Proteomes" id="UP000092671">
    <property type="component" value="Unassembled WGS sequence"/>
</dbReference>